<dbReference type="InterPro" id="IPR031974">
    <property type="entry name" value="PDCD7"/>
</dbReference>
<evidence type="ECO:0000313" key="2">
    <source>
        <dbReference type="EMBL" id="GFY38318.1"/>
    </source>
</evidence>
<dbReference type="GO" id="GO:0005689">
    <property type="term" value="C:U12-type spliceosomal complex"/>
    <property type="evidence" value="ECO:0007669"/>
    <property type="project" value="TreeGrafter"/>
</dbReference>
<name>A0A8X6WNC3_9ARAC</name>
<proteinExistence type="predicted"/>
<dbReference type="Pfam" id="PF16021">
    <property type="entry name" value="PDCD7"/>
    <property type="match status" value="1"/>
</dbReference>
<accession>A0A8X6WNC3</accession>
<reference evidence="2" key="1">
    <citation type="submission" date="2020-08" db="EMBL/GenBank/DDBJ databases">
        <title>Multicomponent nature underlies the extraordinary mechanical properties of spider dragline silk.</title>
        <authorList>
            <person name="Kono N."/>
            <person name="Nakamura H."/>
            <person name="Mori M."/>
            <person name="Yoshida Y."/>
            <person name="Ohtoshi R."/>
            <person name="Malay A.D."/>
            <person name="Moran D.A.P."/>
            <person name="Tomita M."/>
            <person name="Numata K."/>
            <person name="Arakawa K."/>
        </authorList>
    </citation>
    <scope>NUCLEOTIDE SEQUENCE</scope>
</reference>
<comment type="caution">
    <text evidence="2">The sequence shown here is derived from an EMBL/GenBank/DDBJ whole genome shotgun (WGS) entry which is preliminary data.</text>
</comment>
<dbReference type="PANTHER" id="PTHR48190">
    <property type="entry name" value="PROGRAMMED CELL DEATH PROTEIN 7"/>
    <property type="match status" value="1"/>
</dbReference>
<dbReference type="AlphaFoldDB" id="A0A8X6WNC3"/>
<feature type="coiled-coil region" evidence="1">
    <location>
        <begin position="265"/>
        <end position="320"/>
    </location>
</feature>
<dbReference type="PANTHER" id="PTHR48190:SF2">
    <property type="entry name" value="PROGRAMMED CELL DEATH PROTEIN 7"/>
    <property type="match status" value="1"/>
</dbReference>
<dbReference type="InterPro" id="IPR052831">
    <property type="entry name" value="Apoptosis_promoter"/>
</dbReference>
<evidence type="ECO:0000313" key="3">
    <source>
        <dbReference type="Proteomes" id="UP000886998"/>
    </source>
</evidence>
<dbReference type="Proteomes" id="UP000886998">
    <property type="component" value="Unassembled WGS sequence"/>
</dbReference>
<evidence type="ECO:0000256" key="1">
    <source>
        <dbReference type="SAM" id="Coils"/>
    </source>
</evidence>
<dbReference type="EMBL" id="BMAV01000789">
    <property type="protein sequence ID" value="GFY38318.1"/>
    <property type="molecule type" value="Genomic_DNA"/>
</dbReference>
<evidence type="ECO:0008006" key="4">
    <source>
        <dbReference type="Google" id="ProtNLM"/>
    </source>
</evidence>
<protein>
    <recommendedName>
        <fullName evidence="4">Programmed cell death protein 7</fullName>
    </recommendedName>
</protein>
<organism evidence="2 3">
    <name type="scientific">Trichonephila inaurata madagascariensis</name>
    <dbReference type="NCBI Taxonomy" id="2747483"/>
    <lineage>
        <taxon>Eukaryota</taxon>
        <taxon>Metazoa</taxon>
        <taxon>Ecdysozoa</taxon>
        <taxon>Arthropoda</taxon>
        <taxon>Chelicerata</taxon>
        <taxon>Arachnida</taxon>
        <taxon>Araneae</taxon>
        <taxon>Araneomorphae</taxon>
        <taxon>Entelegynae</taxon>
        <taxon>Araneoidea</taxon>
        <taxon>Nephilidae</taxon>
        <taxon>Trichonephila</taxon>
        <taxon>Trichonephila inaurata</taxon>
    </lineage>
</organism>
<dbReference type="OrthoDB" id="296187at2759"/>
<sequence length="479" mass="56255">MSDFHTHSNAMYFMPRQSQPNSFPQTNYRPVFNVPPPPIRPRGHAVVDTTQNYSNPIQHGQNFNFPPPFMPPPGPFFSQGYERNSPSLVNNHQQQNFFHAQPPFLDPQYSLPMQPDFQPTTVSQMISAVQSDNEASVEVTSQKKKSLDEFLQKFQHKNKDNVKNDLTIPEFRTTLKMAITLTKMLQSNRQDLLTVLESSSEEWETKKKETIELQNKLSEICAVLSNPRTLSTIDKKLKVIRRKRILKKRLKENALCEKIKKRQEREKFHLEIDKWLDNLKEKNEKLKREMEMKKEADNILSEVRRKIHETKKTLEKLKILEKLRSARQNNAMQKGFHIGKDHAVKFEEKITRMRHIMQEQLSSYEKEEKALQVMLETEQEDRLEEEANWRRKKMRTLQQKKQNTILECIFGVSAEEPEPDDPLFLFYQFHNSGNNNIDSLVQIRHHWDIHLSETGQSIPQEWVVPVAPSSSAWEAVCST</sequence>
<keyword evidence="1" id="KW-0175">Coiled coil</keyword>
<gene>
    <name evidence="2" type="primary">AVEN_61849_1</name>
    <name evidence="2" type="ORF">TNIN_270671</name>
</gene>
<keyword evidence="3" id="KW-1185">Reference proteome</keyword>